<evidence type="ECO:0000256" key="7">
    <source>
        <dbReference type="HAMAP-Rule" id="MF_00802"/>
    </source>
</evidence>
<evidence type="ECO:0000259" key="9">
    <source>
        <dbReference type="Pfam" id="PF08335"/>
    </source>
</evidence>
<dbReference type="Pfam" id="PF03710">
    <property type="entry name" value="GlnE"/>
    <property type="match status" value="2"/>
</dbReference>
<proteinExistence type="inferred from homology"/>
<dbReference type="PANTHER" id="PTHR30621:SF0">
    <property type="entry name" value="BIFUNCTIONAL GLUTAMINE SYNTHETASE ADENYLYLTRANSFERASE_ADENYLYL-REMOVING ENZYME"/>
    <property type="match status" value="1"/>
</dbReference>
<feature type="domain" description="PII-uridylyltransferase/Glutamine-synthetase adenylyltransferase" evidence="9">
    <location>
        <begin position="807"/>
        <end position="900"/>
    </location>
</feature>
<comment type="catalytic activity">
    <reaction evidence="7">
        <text>[glutamine synthetase]-L-tyrosine + ATP = [glutamine synthetase]-O(4)-(5'-adenylyl)-L-tyrosine + diphosphate</text>
        <dbReference type="Rhea" id="RHEA:18589"/>
        <dbReference type="Rhea" id="RHEA-COMP:10660"/>
        <dbReference type="Rhea" id="RHEA-COMP:10661"/>
        <dbReference type="ChEBI" id="CHEBI:30616"/>
        <dbReference type="ChEBI" id="CHEBI:33019"/>
        <dbReference type="ChEBI" id="CHEBI:46858"/>
        <dbReference type="ChEBI" id="CHEBI:83624"/>
        <dbReference type="EC" id="2.7.7.42"/>
    </reaction>
</comment>
<dbReference type="AlphaFoldDB" id="A0A8J6NXC4"/>
<evidence type="ECO:0000256" key="3">
    <source>
        <dbReference type="ARBA" id="ARBA00022741"/>
    </source>
</evidence>
<dbReference type="GO" id="GO:0000287">
    <property type="term" value="F:magnesium ion binding"/>
    <property type="evidence" value="ECO:0007669"/>
    <property type="project" value="UniProtKB-UniRule"/>
</dbReference>
<dbReference type="PANTHER" id="PTHR30621">
    <property type="entry name" value="GLUTAMINE SYNTHETASE ADENYLYLTRANSFERASE"/>
    <property type="match status" value="1"/>
</dbReference>
<keyword evidence="4 7" id="KW-0067">ATP-binding</keyword>
<dbReference type="HAMAP" id="MF_00802">
    <property type="entry name" value="GlnE"/>
    <property type="match status" value="1"/>
</dbReference>
<organism evidence="10 11">
    <name type="scientific">Candidatus Thiopontia autotrophica</name>
    <dbReference type="NCBI Taxonomy" id="2841688"/>
    <lineage>
        <taxon>Bacteria</taxon>
        <taxon>Pseudomonadati</taxon>
        <taxon>Pseudomonadota</taxon>
        <taxon>Gammaproteobacteria</taxon>
        <taxon>Candidatus Thiopontia</taxon>
    </lineage>
</organism>
<evidence type="ECO:0000256" key="1">
    <source>
        <dbReference type="ARBA" id="ARBA00022679"/>
    </source>
</evidence>
<feature type="domain" description="Glutamate-ammonia ligase adenylyltransferase repeated" evidence="8">
    <location>
        <begin position="6"/>
        <end position="253"/>
    </location>
</feature>
<keyword evidence="6 7" id="KW-0511">Multifunctional enzyme</keyword>
<dbReference type="CDD" id="cd05401">
    <property type="entry name" value="NT_GlnE_GlnD_like"/>
    <property type="match status" value="2"/>
</dbReference>
<gene>
    <name evidence="7 10" type="primary">glnE</name>
    <name evidence="10" type="ORF">H8D24_03205</name>
</gene>
<comment type="function">
    <text evidence="7">Involved in the regulation of glutamine synthetase GlnA, a key enzyme in the process to assimilate ammonia. When cellular nitrogen levels are high, the C-terminal adenylyl transferase (AT) inactivates GlnA by covalent transfer of an adenylyl group from ATP to specific tyrosine residue of GlnA, thus reducing its activity. Conversely, when nitrogen levels are low, the N-terminal adenylyl removase (AR) activates GlnA by removing the adenylyl group by phosphorolysis, increasing its activity. The regulatory region of GlnE binds the signal transduction protein PII (GlnB) which indicates the nitrogen status of the cell.</text>
</comment>
<dbReference type="Gene3D" id="3.30.460.10">
    <property type="entry name" value="Beta Polymerase, domain 2"/>
    <property type="match status" value="2"/>
</dbReference>
<keyword evidence="10" id="KW-0436">Ligase</keyword>
<evidence type="ECO:0000256" key="5">
    <source>
        <dbReference type="ARBA" id="ARBA00022842"/>
    </source>
</evidence>
<feature type="region of interest" description="Adenylyl removase" evidence="7">
    <location>
        <begin position="1"/>
        <end position="417"/>
    </location>
</feature>
<dbReference type="EC" id="2.7.7.89" evidence="7"/>
<comment type="caution">
    <text evidence="10">The sequence shown here is derived from an EMBL/GenBank/DDBJ whole genome shotgun (WGS) entry which is preliminary data.</text>
</comment>
<evidence type="ECO:0000313" key="11">
    <source>
        <dbReference type="Proteomes" id="UP000654401"/>
    </source>
</evidence>
<evidence type="ECO:0000256" key="2">
    <source>
        <dbReference type="ARBA" id="ARBA00022695"/>
    </source>
</evidence>
<dbReference type="SUPFAM" id="SSF81301">
    <property type="entry name" value="Nucleotidyltransferase"/>
    <property type="match status" value="2"/>
</dbReference>
<sequence length="923" mass="107739">MSSLSTLTSLFKFSPFIENSCRQDQTLLQRLIQSKTISSTVDEEHYRQQLKRLLAPVKSDQQLSKALRLFRRDEMVRIALRDLAGWSDYQTTVSELSALADVVVSETLNLLYQWQCDEEGTPKGEQSGRPQQMIVVAMGKLGARELNFSSDIDLIFTYPEDGETRGRRPWISNQEFFTHLAQRLIRTINNKTADGFVFRVDMRLRPFGESGSMVSSFDAMEDYYQIHGRSWERYAWIKGRVIAGDSGAGEQLLNLLRPFIYRRYIDYSAFESLREMKMMIAQQVRKKGMEDDLKLGPGGIREIEFIGQAFQLVHGGREPELQVRPILKVLPLLSKRGEISREEEQELTEAYIFLRNAEHRLQEYEDRQTQRLPSSKEQRVLLAESMGFDSWKEFFVQLEEHRGRVQRRFEELFAVPDERAPEKEQHPLNQAWSDLDDGISVEQLVEQFSRHFDEPENIIASLQQLNSSSTVQSMSREGKERLDRLMPLLIEAASRQDDSDHSLKRAIHLVESIGRRSVYFTLLAENHHTLEHLLFLLQKSEWISEQLSQTPMLLDVVLDPRNLFLPEERQSLTEELLLLGSRVDKQDLEQQMELLRHFQRRHMVKVAAVDVMDRLPIMEVSDALTWIAESVVEYCFQLSWDEMTRRWGQPRMRKESMAAPGFLVIGYGKMGGIELGYGSDLDLVFLHTGQPEDPFSRKQQPVTRREFYIRLAQRMIHLISTRTMSGRLYEIDSRLRPNGASGLLVLDSEGFLDYQKKDAWTWEHQALVRARVIFGGAKARAEFEKIRRTILSQQRDERELQSEVSDMREKMRDSLGQCGKDEINLKQMKGGMVDIEFMVQYMVLRWSLQHPSLMQWTDNIRLLEQLAEEGLITDDEAKTLEENYRSYRRRAYHLSLQNRKAIVSAEEFVVERKQVTKIWDRLL</sequence>
<dbReference type="Pfam" id="PF08335">
    <property type="entry name" value="GlnD_UR_UTase"/>
    <property type="match status" value="2"/>
</dbReference>
<comment type="catalytic activity">
    <reaction evidence="7">
        <text>[glutamine synthetase]-O(4)-(5'-adenylyl)-L-tyrosine + phosphate = [glutamine synthetase]-L-tyrosine + ADP</text>
        <dbReference type="Rhea" id="RHEA:43716"/>
        <dbReference type="Rhea" id="RHEA-COMP:10660"/>
        <dbReference type="Rhea" id="RHEA-COMP:10661"/>
        <dbReference type="ChEBI" id="CHEBI:43474"/>
        <dbReference type="ChEBI" id="CHEBI:46858"/>
        <dbReference type="ChEBI" id="CHEBI:83624"/>
        <dbReference type="ChEBI" id="CHEBI:456216"/>
        <dbReference type="EC" id="2.7.7.89"/>
    </reaction>
</comment>
<dbReference type="GO" id="GO:0008882">
    <property type="term" value="F:[glutamate-ammonia-ligase] adenylyltransferase activity"/>
    <property type="evidence" value="ECO:0007669"/>
    <property type="project" value="UniProtKB-UniRule"/>
</dbReference>
<dbReference type="FunFam" id="1.20.120.330:FF:000005">
    <property type="entry name" value="Bifunctional glutamine synthetase adenylyltransferase/adenylyl-removing enzyme"/>
    <property type="match status" value="1"/>
</dbReference>
<dbReference type="SUPFAM" id="SSF81593">
    <property type="entry name" value="Nucleotidyltransferase substrate binding subunit/domain"/>
    <property type="match status" value="2"/>
</dbReference>
<evidence type="ECO:0000256" key="4">
    <source>
        <dbReference type="ARBA" id="ARBA00022840"/>
    </source>
</evidence>
<feature type="region of interest" description="Adenylyl transferase" evidence="7">
    <location>
        <begin position="424"/>
        <end position="923"/>
    </location>
</feature>
<dbReference type="InterPro" id="IPR005190">
    <property type="entry name" value="GlnE_rpt_dom"/>
</dbReference>
<feature type="domain" description="Glutamate-ammonia ligase adenylyltransferase repeated" evidence="8">
    <location>
        <begin position="531"/>
        <end position="785"/>
    </location>
</feature>
<accession>A0A8J6NXC4</accession>
<dbReference type="EC" id="2.7.7.42" evidence="7"/>
<dbReference type="GO" id="GO:0005829">
    <property type="term" value="C:cytosol"/>
    <property type="evidence" value="ECO:0007669"/>
    <property type="project" value="TreeGrafter"/>
</dbReference>
<comment type="similarity">
    <text evidence="7">Belongs to the GlnE family.</text>
</comment>
<dbReference type="GO" id="GO:0047388">
    <property type="term" value="F:[glutamine synthetase]-adenylyl-L-tyrosine phosphorylase activity"/>
    <property type="evidence" value="ECO:0007669"/>
    <property type="project" value="UniProtKB-EC"/>
</dbReference>
<dbReference type="FunFam" id="3.30.460.10:FF:000009">
    <property type="entry name" value="Bifunctional glutamine synthetase adenylyltransferase/adenylyl-removing enzyme"/>
    <property type="match status" value="2"/>
</dbReference>
<dbReference type="Gene3D" id="1.20.120.1510">
    <property type="match status" value="1"/>
</dbReference>
<reference evidence="10 11" key="1">
    <citation type="submission" date="2020-08" db="EMBL/GenBank/DDBJ databases">
        <title>Bridging the membrane lipid divide: bacteria of the FCB group superphylum have the potential to synthesize archaeal ether lipids.</title>
        <authorList>
            <person name="Villanueva L."/>
            <person name="Von Meijenfeldt F.A.B."/>
            <person name="Westbye A.B."/>
            <person name="Yadav S."/>
            <person name="Hopmans E.C."/>
            <person name="Dutilh B.E."/>
            <person name="Sinninghe Damste J.S."/>
        </authorList>
    </citation>
    <scope>NUCLEOTIDE SEQUENCE [LARGE SCALE GENOMIC DNA]</scope>
    <source>
        <strain evidence="10">NIOZ-UU100</strain>
    </source>
</reference>
<evidence type="ECO:0000313" key="10">
    <source>
        <dbReference type="EMBL" id="MBC8519399.1"/>
    </source>
</evidence>
<dbReference type="Gene3D" id="1.20.120.330">
    <property type="entry name" value="Nucleotidyltransferases domain 2"/>
    <property type="match status" value="2"/>
</dbReference>
<keyword evidence="1 7" id="KW-0808">Transferase</keyword>
<name>A0A8J6NXC4_9GAMM</name>
<dbReference type="GO" id="GO:0005524">
    <property type="term" value="F:ATP binding"/>
    <property type="evidence" value="ECO:0007669"/>
    <property type="project" value="UniProtKB-UniRule"/>
</dbReference>
<feature type="domain" description="PII-uridylyltransferase/Glutamine-synthetase adenylyltransferase" evidence="9">
    <location>
        <begin position="274"/>
        <end position="413"/>
    </location>
</feature>
<protein>
    <recommendedName>
        <fullName evidence="7">Bifunctional glutamine synthetase adenylyltransferase/adenylyl-removing enzyme</fullName>
    </recommendedName>
    <alternativeName>
        <fullName evidence="7">ATP:glutamine synthetase adenylyltransferase</fullName>
    </alternativeName>
    <alternativeName>
        <fullName evidence="7">ATase</fullName>
    </alternativeName>
    <domain>
        <recommendedName>
            <fullName evidence="7">Glutamine synthetase adenylyl-L-tyrosine phosphorylase</fullName>
            <ecNumber evidence="7">2.7.7.89</ecNumber>
        </recommendedName>
        <alternativeName>
            <fullName evidence="7">Adenylyl removase</fullName>
            <shortName evidence="7">AR</shortName>
            <shortName evidence="7">AT-N</shortName>
        </alternativeName>
    </domain>
    <domain>
        <recommendedName>
            <fullName evidence="7">Glutamine synthetase adenylyl transferase</fullName>
            <ecNumber evidence="7">2.7.7.42</ecNumber>
        </recommendedName>
        <alternativeName>
            <fullName evidence="7">Adenylyl transferase</fullName>
            <shortName evidence="7">AT</shortName>
            <shortName evidence="7">AT-C</shortName>
        </alternativeName>
    </domain>
</protein>
<keyword evidence="3 7" id="KW-0547">Nucleotide-binding</keyword>
<dbReference type="GO" id="GO:0000820">
    <property type="term" value="P:regulation of glutamine family amino acid metabolic process"/>
    <property type="evidence" value="ECO:0007669"/>
    <property type="project" value="UniProtKB-UniRule"/>
</dbReference>
<comment type="cofactor">
    <cofactor evidence="7">
        <name>Mg(2+)</name>
        <dbReference type="ChEBI" id="CHEBI:18420"/>
    </cofactor>
</comment>
<dbReference type="Proteomes" id="UP000654401">
    <property type="component" value="Unassembled WGS sequence"/>
</dbReference>
<keyword evidence="2 7" id="KW-0548">Nucleotidyltransferase</keyword>
<dbReference type="InterPro" id="IPR013546">
    <property type="entry name" value="PII_UdlTrfase/GS_AdlTrfase"/>
</dbReference>
<keyword evidence="5 7" id="KW-0460">Magnesium</keyword>
<dbReference type="NCBIfam" id="NF008292">
    <property type="entry name" value="PRK11072.1"/>
    <property type="match status" value="1"/>
</dbReference>
<evidence type="ECO:0000256" key="6">
    <source>
        <dbReference type="ARBA" id="ARBA00023268"/>
    </source>
</evidence>
<dbReference type="GO" id="GO:0016874">
    <property type="term" value="F:ligase activity"/>
    <property type="evidence" value="ECO:0007669"/>
    <property type="project" value="UniProtKB-KW"/>
</dbReference>
<dbReference type="InterPro" id="IPR023057">
    <property type="entry name" value="GlnE"/>
</dbReference>
<evidence type="ECO:0000259" key="8">
    <source>
        <dbReference type="Pfam" id="PF03710"/>
    </source>
</evidence>
<dbReference type="InterPro" id="IPR043519">
    <property type="entry name" value="NT_sf"/>
</dbReference>
<dbReference type="EMBL" id="JACNFK010000023">
    <property type="protein sequence ID" value="MBC8519399.1"/>
    <property type="molecule type" value="Genomic_DNA"/>
</dbReference>